<feature type="compositionally biased region" description="Polar residues" evidence="1">
    <location>
        <begin position="30"/>
        <end position="42"/>
    </location>
</feature>
<name>A0A2U1NZL1_ARTAN</name>
<feature type="compositionally biased region" description="Polar residues" evidence="1">
    <location>
        <begin position="176"/>
        <end position="185"/>
    </location>
</feature>
<dbReference type="OrthoDB" id="2507178at2759"/>
<evidence type="ECO:0000313" key="2">
    <source>
        <dbReference type="EMBL" id="PWA78955.1"/>
    </source>
</evidence>
<dbReference type="EMBL" id="PKPP01001919">
    <property type="protein sequence ID" value="PWA78955.1"/>
    <property type="molecule type" value="Genomic_DNA"/>
</dbReference>
<feature type="compositionally biased region" description="Basic residues" evidence="1">
    <location>
        <begin position="1"/>
        <end position="15"/>
    </location>
</feature>
<feature type="compositionally biased region" description="Polar residues" evidence="1">
    <location>
        <begin position="75"/>
        <end position="89"/>
    </location>
</feature>
<feature type="compositionally biased region" description="Acidic residues" evidence="1">
    <location>
        <begin position="132"/>
        <end position="150"/>
    </location>
</feature>
<feature type="compositionally biased region" description="Basic and acidic residues" evidence="1">
    <location>
        <begin position="104"/>
        <end position="113"/>
    </location>
</feature>
<feature type="compositionally biased region" description="Polar residues" evidence="1">
    <location>
        <begin position="58"/>
        <end position="68"/>
    </location>
</feature>
<evidence type="ECO:0000256" key="1">
    <source>
        <dbReference type="SAM" id="MobiDB-lite"/>
    </source>
</evidence>
<evidence type="ECO:0000313" key="3">
    <source>
        <dbReference type="Proteomes" id="UP000245207"/>
    </source>
</evidence>
<sequence>MERGKKVRDPRRGGRGSRGGSIGAIRPRIQSQPGLESSSQAQPYHPQMYPQSPPLVFYTQQPLPQIPTNFDPFESNYNQQTPPQMSNNFDPYEPRYTQQKRRERVSEPLPIRDDTDDDEYFDNVNVVPETQQIDEEQFEEEEEEEDVEEVEERKTFSHSKAWYVLKDQAKWKEQPLVSQTQESTGSNKKRKSSESSSAQTPTNETPINVEYFEFELPNLNENPTPSRQFKGKKK</sequence>
<feature type="region of interest" description="Disordered" evidence="1">
    <location>
        <begin position="173"/>
        <end position="210"/>
    </location>
</feature>
<feature type="region of interest" description="Disordered" evidence="1">
    <location>
        <begin position="215"/>
        <end position="234"/>
    </location>
</feature>
<dbReference type="Proteomes" id="UP000245207">
    <property type="component" value="Unassembled WGS sequence"/>
</dbReference>
<proteinExistence type="predicted"/>
<reference evidence="2 3" key="1">
    <citation type="journal article" date="2018" name="Mol. Plant">
        <title>The genome of Artemisia annua provides insight into the evolution of Asteraceae family and artemisinin biosynthesis.</title>
        <authorList>
            <person name="Shen Q."/>
            <person name="Zhang L."/>
            <person name="Liao Z."/>
            <person name="Wang S."/>
            <person name="Yan T."/>
            <person name="Shi P."/>
            <person name="Liu M."/>
            <person name="Fu X."/>
            <person name="Pan Q."/>
            <person name="Wang Y."/>
            <person name="Lv Z."/>
            <person name="Lu X."/>
            <person name="Zhang F."/>
            <person name="Jiang W."/>
            <person name="Ma Y."/>
            <person name="Chen M."/>
            <person name="Hao X."/>
            <person name="Li L."/>
            <person name="Tang Y."/>
            <person name="Lv G."/>
            <person name="Zhou Y."/>
            <person name="Sun X."/>
            <person name="Brodelius P.E."/>
            <person name="Rose J.K.C."/>
            <person name="Tang K."/>
        </authorList>
    </citation>
    <scope>NUCLEOTIDE SEQUENCE [LARGE SCALE GENOMIC DNA]</scope>
    <source>
        <strain evidence="3">cv. Huhao1</strain>
        <tissue evidence="2">Leaf</tissue>
    </source>
</reference>
<accession>A0A2U1NZL1</accession>
<gene>
    <name evidence="2" type="ORF">CTI12_AA209520</name>
</gene>
<feature type="region of interest" description="Disordered" evidence="1">
    <location>
        <begin position="1"/>
        <end position="158"/>
    </location>
</feature>
<organism evidence="2 3">
    <name type="scientific">Artemisia annua</name>
    <name type="common">Sweet wormwood</name>
    <dbReference type="NCBI Taxonomy" id="35608"/>
    <lineage>
        <taxon>Eukaryota</taxon>
        <taxon>Viridiplantae</taxon>
        <taxon>Streptophyta</taxon>
        <taxon>Embryophyta</taxon>
        <taxon>Tracheophyta</taxon>
        <taxon>Spermatophyta</taxon>
        <taxon>Magnoliopsida</taxon>
        <taxon>eudicotyledons</taxon>
        <taxon>Gunneridae</taxon>
        <taxon>Pentapetalae</taxon>
        <taxon>asterids</taxon>
        <taxon>campanulids</taxon>
        <taxon>Asterales</taxon>
        <taxon>Asteraceae</taxon>
        <taxon>Asteroideae</taxon>
        <taxon>Anthemideae</taxon>
        <taxon>Artemisiinae</taxon>
        <taxon>Artemisia</taxon>
    </lineage>
</organism>
<dbReference type="AlphaFoldDB" id="A0A2U1NZL1"/>
<protein>
    <submittedName>
        <fullName evidence="2">Uncharacterized protein</fullName>
    </submittedName>
</protein>
<keyword evidence="3" id="KW-1185">Reference proteome</keyword>
<comment type="caution">
    <text evidence="2">The sequence shown here is derived from an EMBL/GenBank/DDBJ whole genome shotgun (WGS) entry which is preliminary data.</text>
</comment>